<evidence type="ECO:0000256" key="5">
    <source>
        <dbReference type="ARBA" id="ARBA00022448"/>
    </source>
</evidence>
<dbReference type="GO" id="GO:0061723">
    <property type="term" value="P:glycophagy"/>
    <property type="evidence" value="ECO:0007669"/>
    <property type="project" value="TreeGrafter"/>
</dbReference>
<dbReference type="GO" id="GO:0043495">
    <property type="term" value="F:protein-membrane adaptor activity"/>
    <property type="evidence" value="ECO:0007669"/>
    <property type="project" value="TreeGrafter"/>
</dbReference>
<dbReference type="EMBL" id="JAGGNH010000002">
    <property type="protein sequence ID" value="KAJ0983625.1"/>
    <property type="molecule type" value="Genomic_DNA"/>
</dbReference>
<accession>A0A9D5HNS0</accession>
<evidence type="ECO:0000256" key="7">
    <source>
        <dbReference type="ARBA" id="ARBA00023006"/>
    </source>
</evidence>
<evidence type="ECO:0000313" key="12">
    <source>
        <dbReference type="EMBL" id="KAJ0983625.1"/>
    </source>
</evidence>
<keyword evidence="9" id="KW-0472">Membrane</keyword>
<reference evidence="12" key="2">
    <citation type="journal article" date="2022" name="Hortic Res">
        <title>The genome of Dioscorea zingiberensis sheds light on the biosynthesis, origin and evolution of the medicinally important diosgenin saponins.</title>
        <authorList>
            <person name="Li Y."/>
            <person name="Tan C."/>
            <person name="Li Z."/>
            <person name="Guo J."/>
            <person name="Li S."/>
            <person name="Chen X."/>
            <person name="Wang C."/>
            <person name="Dai X."/>
            <person name="Yang H."/>
            <person name="Song W."/>
            <person name="Hou L."/>
            <person name="Xu J."/>
            <person name="Tong Z."/>
            <person name="Xu A."/>
            <person name="Yuan X."/>
            <person name="Wang W."/>
            <person name="Yang Q."/>
            <person name="Chen L."/>
            <person name="Sun Z."/>
            <person name="Wang K."/>
            <person name="Pan B."/>
            <person name="Chen J."/>
            <person name="Bao Y."/>
            <person name="Liu F."/>
            <person name="Qi X."/>
            <person name="Gang D.R."/>
            <person name="Wen J."/>
            <person name="Li J."/>
        </authorList>
    </citation>
    <scope>NUCLEOTIDE SEQUENCE</scope>
    <source>
        <strain evidence="12">Dzin_1.0</strain>
    </source>
</reference>
<evidence type="ECO:0000256" key="3">
    <source>
        <dbReference type="ARBA" id="ARBA00009714"/>
    </source>
</evidence>
<dbReference type="PANTHER" id="PTHR13190">
    <property type="entry name" value="AUTOPHAGY-RELATED 2, ISOFORM A"/>
    <property type="match status" value="1"/>
</dbReference>
<dbReference type="OrthoDB" id="18982at2759"/>
<keyword evidence="5" id="KW-0813">Transport</keyword>
<keyword evidence="13" id="KW-1185">Reference proteome</keyword>
<dbReference type="GO" id="GO:0034045">
    <property type="term" value="C:phagophore assembly site membrane"/>
    <property type="evidence" value="ECO:0007669"/>
    <property type="project" value="UniProtKB-SubCell"/>
</dbReference>
<proteinExistence type="inferred from homology"/>
<evidence type="ECO:0000256" key="10">
    <source>
        <dbReference type="ARBA" id="ARBA00024479"/>
    </source>
</evidence>
<evidence type="ECO:0000256" key="8">
    <source>
        <dbReference type="ARBA" id="ARBA00023055"/>
    </source>
</evidence>
<organism evidence="12 13">
    <name type="scientific">Dioscorea zingiberensis</name>
    <dbReference type="NCBI Taxonomy" id="325984"/>
    <lineage>
        <taxon>Eukaryota</taxon>
        <taxon>Viridiplantae</taxon>
        <taxon>Streptophyta</taxon>
        <taxon>Embryophyta</taxon>
        <taxon>Tracheophyta</taxon>
        <taxon>Spermatophyta</taxon>
        <taxon>Magnoliopsida</taxon>
        <taxon>Liliopsida</taxon>
        <taxon>Dioscoreales</taxon>
        <taxon>Dioscoreaceae</taxon>
        <taxon>Dioscorea</taxon>
    </lineage>
</organism>
<evidence type="ECO:0000256" key="4">
    <source>
        <dbReference type="ARBA" id="ARBA00018070"/>
    </source>
</evidence>
<dbReference type="InterPro" id="IPR026849">
    <property type="entry name" value="ATG2"/>
</dbReference>
<protein>
    <recommendedName>
        <fullName evidence="4">Autophagy-related protein 2</fullName>
    </recommendedName>
</protein>
<keyword evidence="6" id="KW-0256">Endoplasmic reticulum</keyword>
<sequence>MKIPWKLKNCQIEVEELELVLAPNVGNKMLGNADCCNLSHDGEQHMRIDADKLGEQSRRTHRVAPMDIHEGVKTIAKMRQMASYKLPCQTKNLIIAYDPSPWMRRERNHHHIVRLSWFFCAPFKQDNTRKREAFLRIPVQQSTQDTDPEGLLPCANVIQNWVPLSLPKKCKVGLESDYGASIDQFFECFDEFRSSQATLGKQWNMELDLFCFQSITVASNLASGSTHIPTDQSSIVEIDGANPDVHHLDARFQHVTLNLQIHHQKMNLEASVIYKYKVPSIHFPQHYGKKEAAVSANTKPVQSSTLSQKGMAKVVLFETFGACRFANMLSDPLIWMGDLGKLPDASAVRKASSSKGDFCAPSTSIHAKIGSIDGYLVTSQFENTLDEEKCSLDQLLFSAKKVFSMTTGTNDHHYGISMLWQKGPVTGPWMLQKVGAWSMATSHDQRSRNNVTGEGYEFSSVKTAEDLGETNSHIRQELVLSSAFLLGVHLSQVWINLGKHDYELLNQLLSNLIDGLPDKTHGIDINESFENSPNDSSPTQVSILVECDLLDLCINLDSIETSCLVQKELQGSWNNLRLTVGKFELLSVLNIGGIVDANFLWMNHGEGELRGSIVDRDKKPPFNTQDLLLISCSNSTIKRGDGEGANALSFGSAGTTITHIKNPTLHQIFTSITLPCGTFVVPGECMDWISALSCFFTLPQGPELADSDNSRNRSDADDAVYISSFFLELVDIALSFEPHKFDEAVQPVEESCEKYVACLLAAASLNAGFVKVAHEALVGAILRIKGVTWEIECQEAHINLDSCSDTTDGLSRLVSQLQQLYAPDLEDALVHLQSRWNTVQQEHSRIIDEGDTLDRLSVKLSSENNLSTSSEDVRSVGLLDEIHENAFYMNLEDGSALDHYDSHGLNMHFPGDNCGLNSSNGISCDTFSPNIPHEVPMHRISISMTEARMPLGRWSLDTIIQKTIHENPVLRPSSYILNCCLSDCILIKASSTFLSTSLARMLTESVVNPNEPNDVEKSEISGKKKVNYGKKAIVEEALLPFFQASTCDTCVDLAALRGGNYAELLNLVPWKGIDLQLKHVCAVGVYGWNSICETVVGQWLEDISHNQVHKLLKGLPPIRSLYAVSSGASKLVSLPIKSYKKDHKLLKGMQRGARAFIRSISLEAVGLGVHLAAGAHEVLLQTEYILTSIPPSMPSSERDKREMTVRSNQPKDAQQGIRRACESISDGLGRTASALVGTPFKTYQRGGGAGPALVTAIRAAPAAAMAPVSASARAVHCALLGVRNSLDPEHKKESMEKYLGHQQ</sequence>
<comment type="catalytic activity">
    <reaction evidence="11">
        <text>a 1,2-diacyl-sn-glycero-3-phosphoethanolamine(in) = a 1,2-diacyl-sn-glycero-3-phosphoethanolamine(out)</text>
        <dbReference type="Rhea" id="RHEA:38895"/>
        <dbReference type="ChEBI" id="CHEBI:64612"/>
    </reaction>
</comment>
<gene>
    <name evidence="12" type="ORF">J5N97_011880</name>
</gene>
<comment type="catalytic activity">
    <reaction evidence="10">
        <text>a 1,2-diacyl-sn-glycero-3-phospho-L-serine(in) = a 1,2-diacyl-sn-glycero-3-phospho-L-serine(out)</text>
        <dbReference type="Rhea" id="RHEA:38663"/>
        <dbReference type="ChEBI" id="CHEBI:57262"/>
    </reaction>
</comment>
<comment type="caution">
    <text evidence="12">The sequence shown here is derived from an EMBL/GenBank/DDBJ whole genome shotgun (WGS) entry which is preliminary data.</text>
</comment>
<keyword evidence="7" id="KW-0072">Autophagy</keyword>
<dbReference type="GO" id="GO:0006869">
    <property type="term" value="P:lipid transport"/>
    <property type="evidence" value="ECO:0007669"/>
    <property type="project" value="UniProtKB-KW"/>
</dbReference>
<dbReference type="Proteomes" id="UP001085076">
    <property type="component" value="Miscellaneous, Linkage group lg02"/>
</dbReference>
<evidence type="ECO:0000256" key="2">
    <source>
        <dbReference type="ARBA" id="ARBA00004623"/>
    </source>
</evidence>
<dbReference type="GO" id="GO:0061908">
    <property type="term" value="C:phagophore"/>
    <property type="evidence" value="ECO:0007669"/>
    <property type="project" value="TreeGrafter"/>
</dbReference>
<dbReference type="Pfam" id="PF13329">
    <property type="entry name" value="ATG2_CAD"/>
    <property type="match status" value="1"/>
</dbReference>
<evidence type="ECO:0000256" key="1">
    <source>
        <dbReference type="ARBA" id="ARBA00004406"/>
    </source>
</evidence>
<dbReference type="GO" id="GO:0000422">
    <property type="term" value="P:autophagy of mitochondrion"/>
    <property type="evidence" value="ECO:0007669"/>
    <property type="project" value="TreeGrafter"/>
</dbReference>
<evidence type="ECO:0000256" key="6">
    <source>
        <dbReference type="ARBA" id="ARBA00022824"/>
    </source>
</evidence>
<dbReference type="GO" id="GO:0000045">
    <property type="term" value="P:autophagosome assembly"/>
    <property type="evidence" value="ECO:0007669"/>
    <property type="project" value="TreeGrafter"/>
</dbReference>
<evidence type="ECO:0000256" key="9">
    <source>
        <dbReference type="ARBA" id="ARBA00023136"/>
    </source>
</evidence>
<evidence type="ECO:0000313" key="13">
    <source>
        <dbReference type="Proteomes" id="UP001085076"/>
    </source>
</evidence>
<comment type="subcellular location">
    <subcellularLocation>
        <location evidence="1">Endoplasmic reticulum membrane</location>
        <topology evidence="1">Peripheral membrane protein</topology>
    </subcellularLocation>
    <subcellularLocation>
        <location evidence="2">Preautophagosomal structure membrane</location>
        <topology evidence="2">Peripheral membrane protein</topology>
    </subcellularLocation>
</comment>
<dbReference type="GO" id="GO:0032266">
    <property type="term" value="F:phosphatidylinositol-3-phosphate binding"/>
    <property type="evidence" value="ECO:0007669"/>
    <property type="project" value="TreeGrafter"/>
</dbReference>
<dbReference type="GO" id="GO:0005789">
    <property type="term" value="C:endoplasmic reticulum membrane"/>
    <property type="evidence" value="ECO:0007669"/>
    <property type="project" value="UniProtKB-SubCell"/>
</dbReference>
<keyword evidence="8" id="KW-0445">Lipid transport</keyword>
<reference evidence="12" key="1">
    <citation type="submission" date="2021-03" db="EMBL/GenBank/DDBJ databases">
        <authorList>
            <person name="Li Z."/>
            <person name="Yang C."/>
        </authorList>
    </citation>
    <scope>NUCLEOTIDE SEQUENCE</scope>
    <source>
        <strain evidence="12">Dzin_1.0</strain>
        <tissue evidence="12">Leaf</tissue>
    </source>
</reference>
<comment type="similarity">
    <text evidence="3">Belongs to the ATG2 family.</text>
</comment>
<evidence type="ECO:0000256" key="11">
    <source>
        <dbReference type="ARBA" id="ARBA00024615"/>
    </source>
</evidence>
<dbReference type="GO" id="GO:0034727">
    <property type="term" value="P:piecemeal microautophagy of the nucleus"/>
    <property type="evidence" value="ECO:0007669"/>
    <property type="project" value="TreeGrafter"/>
</dbReference>
<name>A0A9D5HNS0_9LILI</name>
<dbReference type="GO" id="GO:0061709">
    <property type="term" value="P:reticulophagy"/>
    <property type="evidence" value="ECO:0007669"/>
    <property type="project" value="TreeGrafter"/>
</dbReference>
<dbReference type="PANTHER" id="PTHR13190:SF1">
    <property type="entry name" value="AUTOPHAGY-RELATED 2, ISOFORM A"/>
    <property type="match status" value="1"/>
</dbReference>